<dbReference type="GO" id="GO:0005794">
    <property type="term" value="C:Golgi apparatus"/>
    <property type="evidence" value="ECO:0007669"/>
    <property type="project" value="TreeGrafter"/>
</dbReference>
<feature type="transmembrane region" description="Helical" evidence="7">
    <location>
        <begin position="284"/>
        <end position="302"/>
    </location>
</feature>
<evidence type="ECO:0000256" key="2">
    <source>
        <dbReference type="ARBA" id="ARBA00022679"/>
    </source>
</evidence>
<dbReference type="InterPro" id="IPR039859">
    <property type="entry name" value="PFA4/ZDH16/20/ERF2-like"/>
</dbReference>
<dbReference type="RefSeq" id="XP_067083540.1">
    <property type="nucleotide sequence ID" value="XM_067227439.1"/>
</dbReference>
<dbReference type="VEuPathDB" id="TriTrypDB:TEOVI_000463600"/>
<dbReference type="EMBL" id="CZPT02002003">
    <property type="protein sequence ID" value="SCU73136.1"/>
    <property type="molecule type" value="Genomic_DNA"/>
</dbReference>
<feature type="transmembrane region" description="Helical" evidence="7">
    <location>
        <begin position="6"/>
        <end position="25"/>
    </location>
</feature>
<dbReference type="GO" id="GO:0005783">
    <property type="term" value="C:endoplasmic reticulum"/>
    <property type="evidence" value="ECO:0007669"/>
    <property type="project" value="TreeGrafter"/>
</dbReference>
<name>A0A1G4IL71_TRYEQ</name>
<evidence type="ECO:0000313" key="10">
    <source>
        <dbReference type="Proteomes" id="UP000195570"/>
    </source>
</evidence>
<dbReference type="GO" id="GO:0019706">
    <property type="term" value="F:protein-cysteine S-palmitoyltransferase activity"/>
    <property type="evidence" value="ECO:0007669"/>
    <property type="project" value="UniProtKB-EC"/>
</dbReference>
<accession>A0A1G4IL71</accession>
<feature type="transmembrane region" description="Helical" evidence="7">
    <location>
        <begin position="86"/>
        <end position="108"/>
    </location>
</feature>
<organism evidence="9 10">
    <name type="scientific">Trypanosoma equiperdum</name>
    <dbReference type="NCBI Taxonomy" id="5694"/>
    <lineage>
        <taxon>Eukaryota</taxon>
        <taxon>Discoba</taxon>
        <taxon>Euglenozoa</taxon>
        <taxon>Kinetoplastea</taxon>
        <taxon>Metakinetoplastina</taxon>
        <taxon>Trypanosomatida</taxon>
        <taxon>Trypanosomatidae</taxon>
        <taxon>Trypanosoma</taxon>
    </lineage>
</organism>
<feature type="domain" description="Palmitoyltransferase DHHC" evidence="8">
    <location>
        <begin position="219"/>
        <end position="358"/>
    </location>
</feature>
<evidence type="ECO:0000256" key="3">
    <source>
        <dbReference type="ARBA" id="ARBA00022692"/>
    </source>
</evidence>
<keyword evidence="5 7" id="KW-0472">Membrane</keyword>
<dbReference type="GeneID" id="92378576"/>
<comment type="similarity">
    <text evidence="7">Belongs to the DHHC palmitoyltransferase family.</text>
</comment>
<dbReference type="AlphaFoldDB" id="A0A1G4IL71"/>
<dbReference type="Pfam" id="PF01529">
    <property type="entry name" value="DHHC"/>
    <property type="match status" value="1"/>
</dbReference>
<keyword evidence="6 7" id="KW-0012">Acyltransferase</keyword>
<dbReference type="EC" id="2.3.1.225" evidence="7"/>
<evidence type="ECO:0000256" key="5">
    <source>
        <dbReference type="ARBA" id="ARBA00023136"/>
    </source>
</evidence>
<evidence type="ECO:0000256" key="7">
    <source>
        <dbReference type="RuleBase" id="RU079119"/>
    </source>
</evidence>
<sequence length="452" mass="51360">MESFGPLAVVSATILSVIAVFYIGIMGPSRYHRNGVVGWLYRGMVKLPHACVSCCCCRSGTSGGLFSCFMKTRCGRCFHYLMNERHWGLVILYIILVWPVEIAYLALVAMRLKASLLSKMVSWGLVLFSEVVYFAAVFSDPGTVTSRSEKDAQKRAFATAGGAKPQMKKGHEATRKGEERMQYRKFLLSPRAEEEQGQRYVVDGILYGKDSTRGCGVECPTCNVPRPSRSKHCRMCNRCVRRYDHHCPWINNDVAEGNHRWFLLFLLIHIIECIWGLWDLYTMVVQFLTAQGLWVSAIRFANGYTYRITNIHRLFAIATMHPLVLFLIIFAAPITVVLAVFWLQQMSFVVSNVTINDMNKIDTTIDFITTLPTATDVYEEAQNVRSVLENVAARPPRRLRALKRPSAEAIVVGSKKDKAYRKEVSKMLMSDLKGLFNRGVWNNLKEVMFPYS</sequence>
<dbReference type="GO" id="GO:0006612">
    <property type="term" value="P:protein targeting to membrane"/>
    <property type="evidence" value="ECO:0007669"/>
    <property type="project" value="TreeGrafter"/>
</dbReference>
<dbReference type="PANTHER" id="PTHR22883:SF458">
    <property type="entry name" value="PALMITOYLTRANSFERASE"/>
    <property type="match status" value="1"/>
</dbReference>
<proteinExistence type="inferred from homology"/>
<evidence type="ECO:0000256" key="6">
    <source>
        <dbReference type="ARBA" id="ARBA00023315"/>
    </source>
</evidence>
<dbReference type="GO" id="GO:0016020">
    <property type="term" value="C:membrane"/>
    <property type="evidence" value="ECO:0007669"/>
    <property type="project" value="UniProtKB-SubCell"/>
</dbReference>
<feature type="transmembrane region" description="Helical" evidence="7">
    <location>
        <begin position="323"/>
        <end position="343"/>
    </location>
</feature>
<reference evidence="9" key="1">
    <citation type="submission" date="2016-09" db="EMBL/GenBank/DDBJ databases">
        <authorList>
            <person name="Hebert L."/>
            <person name="Moumen B."/>
        </authorList>
    </citation>
    <scope>NUCLEOTIDE SEQUENCE [LARGE SCALE GENOMIC DNA]</scope>
    <source>
        <strain evidence="9">OVI</strain>
    </source>
</reference>
<protein>
    <recommendedName>
        <fullName evidence="7">Palmitoyltransferase</fullName>
        <ecNumber evidence="7">2.3.1.225</ecNumber>
    </recommendedName>
</protein>
<dbReference type="PANTHER" id="PTHR22883">
    <property type="entry name" value="ZINC FINGER DHHC DOMAIN CONTAINING PROTEIN"/>
    <property type="match status" value="1"/>
</dbReference>
<keyword evidence="10" id="KW-1185">Reference proteome</keyword>
<comment type="subcellular location">
    <subcellularLocation>
        <location evidence="1">Membrane</location>
        <topology evidence="1">Multi-pass membrane protein</topology>
    </subcellularLocation>
</comment>
<feature type="transmembrane region" description="Helical" evidence="7">
    <location>
        <begin position="261"/>
        <end position="278"/>
    </location>
</feature>
<comment type="catalytic activity">
    <reaction evidence="7">
        <text>L-cysteinyl-[protein] + hexadecanoyl-CoA = S-hexadecanoyl-L-cysteinyl-[protein] + CoA</text>
        <dbReference type="Rhea" id="RHEA:36683"/>
        <dbReference type="Rhea" id="RHEA-COMP:10131"/>
        <dbReference type="Rhea" id="RHEA-COMP:11032"/>
        <dbReference type="ChEBI" id="CHEBI:29950"/>
        <dbReference type="ChEBI" id="CHEBI:57287"/>
        <dbReference type="ChEBI" id="CHEBI:57379"/>
        <dbReference type="ChEBI" id="CHEBI:74151"/>
        <dbReference type="EC" id="2.3.1.225"/>
    </reaction>
</comment>
<dbReference type="InterPro" id="IPR001594">
    <property type="entry name" value="Palmitoyltrfase_DHHC"/>
</dbReference>
<keyword evidence="4 7" id="KW-1133">Transmembrane helix</keyword>
<evidence type="ECO:0000313" key="9">
    <source>
        <dbReference type="EMBL" id="SCU73136.1"/>
    </source>
</evidence>
<feature type="transmembrane region" description="Helical" evidence="7">
    <location>
        <begin position="120"/>
        <end position="138"/>
    </location>
</feature>
<comment type="caution">
    <text evidence="9">The sequence shown here is derived from an EMBL/GenBank/DDBJ whole genome shotgun (WGS) entry which is preliminary data.</text>
</comment>
<keyword evidence="2 7" id="KW-0808">Transferase</keyword>
<evidence type="ECO:0000259" key="8">
    <source>
        <dbReference type="Pfam" id="PF01529"/>
    </source>
</evidence>
<dbReference type="Proteomes" id="UP000195570">
    <property type="component" value="Unassembled WGS sequence"/>
</dbReference>
<dbReference type="PROSITE" id="PS50216">
    <property type="entry name" value="DHHC"/>
    <property type="match status" value="1"/>
</dbReference>
<evidence type="ECO:0000256" key="4">
    <source>
        <dbReference type="ARBA" id="ARBA00022989"/>
    </source>
</evidence>
<evidence type="ECO:0000256" key="1">
    <source>
        <dbReference type="ARBA" id="ARBA00004141"/>
    </source>
</evidence>
<comment type="domain">
    <text evidence="7">The DHHC domain is required for palmitoyltransferase activity.</text>
</comment>
<keyword evidence="3 7" id="KW-0812">Transmembrane</keyword>
<gene>
    <name evidence="9" type="ORF">TEOVI_000463600</name>
</gene>